<dbReference type="PATRIC" id="fig|1121439.3.peg.919"/>
<dbReference type="Proteomes" id="UP000014975">
    <property type="component" value="Unassembled WGS sequence"/>
</dbReference>
<accession>S7TD96</accession>
<evidence type="ECO:0000313" key="2">
    <source>
        <dbReference type="Proteomes" id="UP000014975"/>
    </source>
</evidence>
<dbReference type="RefSeq" id="WP_020886406.1">
    <property type="nucleotide sequence ID" value="NZ_ATHI01000005.1"/>
</dbReference>
<organism evidence="1 2">
    <name type="scientific">Alkalidesulfovibrio alkalitolerans DSM 16529</name>
    <dbReference type="NCBI Taxonomy" id="1121439"/>
    <lineage>
        <taxon>Bacteria</taxon>
        <taxon>Pseudomonadati</taxon>
        <taxon>Thermodesulfobacteriota</taxon>
        <taxon>Desulfovibrionia</taxon>
        <taxon>Desulfovibrionales</taxon>
        <taxon>Desulfovibrionaceae</taxon>
        <taxon>Alkalidesulfovibrio</taxon>
    </lineage>
</organism>
<dbReference type="AlphaFoldDB" id="S7TD96"/>
<sequence length="74" mass="8253">MRPTTPVHIPDDAPGLAPKFVPMLEMLLRHTERLLEHLRASENASFALRNGPITSRTMNAEVFSTVGRIVDDTL</sequence>
<dbReference type="EMBL" id="ATHI01000005">
    <property type="protein sequence ID" value="EPR35157.1"/>
    <property type="molecule type" value="Genomic_DNA"/>
</dbReference>
<gene>
    <name evidence="1" type="ORF">dsat_2520</name>
</gene>
<comment type="caution">
    <text evidence="1">The sequence shown here is derived from an EMBL/GenBank/DDBJ whole genome shotgun (WGS) entry which is preliminary data.</text>
</comment>
<proteinExistence type="predicted"/>
<evidence type="ECO:0000313" key="1">
    <source>
        <dbReference type="EMBL" id="EPR35157.1"/>
    </source>
</evidence>
<keyword evidence="2" id="KW-1185">Reference proteome</keyword>
<dbReference type="eggNOG" id="ENOG5032GC1">
    <property type="taxonomic scope" value="Bacteria"/>
</dbReference>
<name>S7TD96_9BACT</name>
<protein>
    <submittedName>
        <fullName evidence="1">Uncharacterized protein</fullName>
    </submittedName>
</protein>
<dbReference type="STRING" id="1121439.dsat_2520"/>
<reference evidence="1 2" key="1">
    <citation type="journal article" date="2013" name="Genome Announc.">
        <title>Draft genome sequences for three mercury-methylating, sulfate-reducing bacteria.</title>
        <authorList>
            <person name="Brown S.D."/>
            <person name="Hurt R.A.Jr."/>
            <person name="Gilmour C.C."/>
            <person name="Elias D.A."/>
        </authorList>
    </citation>
    <scope>NUCLEOTIDE SEQUENCE [LARGE SCALE GENOMIC DNA]</scope>
    <source>
        <strain evidence="1 2">DSM 16529</strain>
    </source>
</reference>